<evidence type="ECO:0000256" key="10">
    <source>
        <dbReference type="ARBA" id="ARBA00032441"/>
    </source>
</evidence>
<keyword evidence="4" id="KW-0963">Cytoplasm</keyword>
<evidence type="ECO:0000256" key="8">
    <source>
        <dbReference type="ARBA" id="ARBA00022840"/>
    </source>
</evidence>
<dbReference type="Proteomes" id="UP000286907">
    <property type="component" value="Chromosome"/>
</dbReference>
<keyword evidence="5" id="KW-0819">tRNA processing</keyword>
<keyword evidence="6" id="KW-0479">Metal-binding</keyword>
<dbReference type="PANTHER" id="PTHR33540">
    <property type="entry name" value="TRNA THREONYLCARBAMOYLADENOSINE BIOSYNTHESIS PROTEIN TSAE"/>
    <property type="match status" value="1"/>
</dbReference>
<dbReference type="Pfam" id="PF02367">
    <property type="entry name" value="TsaE"/>
    <property type="match status" value="1"/>
</dbReference>
<evidence type="ECO:0000313" key="14">
    <source>
        <dbReference type="Proteomes" id="UP001167919"/>
    </source>
</evidence>
<reference evidence="12 13" key="1">
    <citation type="journal article" date="2019" name="Syst. Appl. Microbiol.">
        <title>Oenococcus sicerae sp. nov., isolated from French cider.</title>
        <authorList>
            <person name="Cousin F.J."/>
            <person name="Le Guellec R."/>
            <person name="Chagnot C."/>
            <person name="Goux D."/>
            <person name="Dalmasso M."/>
            <person name="Laplace J.M."/>
            <person name="Cretenet M."/>
        </authorList>
    </citation>
    <scope>NUCLEOTIDE SEQUENCE [LARGE SCALE GENOMIC DNA]</scope>
    <source>
        <strain evidence="12 13">UCMA 15228</strain>
    </source>
</reference>
<protein>
    <recommendedName>
        <fullName evidence="3">tRNA threonylcarbamoyladenosine biosynthesis protein TsaE</fullName>
    </recommendedName>
    <alternativeName>
        <fullName evidence="10">t(6)A37 threonylcarbamoyladenosine biosynthesis protein TsaE</fullName>
    </alternativeName>
</protein>
<evidence type="ECO:0000256" key="5">
    <source>
        <dbReference type="ARBA" id="ARBA00022694"/>
    </source>
</evidence>
<comment type="similarity">
    <text evidence="2">Belongs to the TsaE family.</text>
</comment>
<evidence type="ECO:0000313" key="11">
    <source>
        <dbReference type="EMBL" id="MDN6900476.1"/>
    </source>
</evidence>
<dbReference type="RefSeq" id="WP_128685672.1">
    <property type="nucleotide sequence ID" value="NZ_CP029684.2"/>
</dbReference>
<keyword evidence="13" id="KW-1185">Reference proteome</keyword>
<dbReference type="InterPro" id="IPR003442">
    <property type="entry name" value="T6A_TsaE"/>
</dbReference>
<dbReference type="NCBIfam" id="TIGR00150">
    <property type="entry name" value="T6A_YjeE"/>
    <property type="match status" value="1"/>
</dbReference>
<keyword evidence="9" id="KW-0460">Magnesium</keyword>
<evidence type="ECO:0000256" key="6">
    <source>
        <dbReference type="ARBA" id="ARBA00022723"/>
    </source>
</evidence>
<gene>
    <name evidence="11" type="primary">tsaE</name>
    <name evidence="12" type="ORF">DLJ48_02680</name>
    <name evidence="11" type="ORF">EVC35_05595</name>
</gene>
<keyword evidence="7" id="KW-0547">Nucleotide-binding</keyword>
<evidence type="ECO:0000313" key="13">
    <source>
        <dbReference type="Proteomes" id="UP000286907"/>
    </source>
</evidence>
<dbReference type="AlphaFoldDB" id="A0AAJ1REK9"/>
<dbReference type="InterPro" id="IPR027417">
    <property type="entry name" value="P-loop_NTPase"/>
</dbReference>
<evidence type="ECO:0000256" key="1">
    <source>
        <dbReference type="ARBA" id="ARBA00004496"/>
    </source>
</evidence>
<dbReference type="GO" id="GO:0005737">
    <property type="term" value="C:cytoplasm"/>
    <property type="evidence" value="ECO:0007669"/>
    <property type="project" value="UniProtKB-SubCell"/>
</dbReference>
<dbReference type="PANTHER" id="PTHR33540:SF2">
    <property type="entry name" value="TRNA THREONYLCARBAMOYLADENOSINE BIOSYNTHESIS PROTEIN TSAE"/>
    <property type="match status" value="1"/>
</dbReference>
<reference evidence="12" key="3">
    <citation type="submission" date="2020-01" db="EMBL/GenBank/DDBJ databases">
        <authorList>
            <person name="Cousin F.J."/>
            <person name="Le Guellec R."/>
            <person name="Cretenet M."/>
        </authorList>
    </citation>
    <scope>NUCLEOTIDE SEQUENCE</scope>
    <source>
        <strain evidence="12">UCMA 15228</strain>
    </source>
</reference>
<dbReference type="GO" id="GO:0002949">
    <property type="term" value="P:tRNA threonylcarbamoyladenosine modification"/>
    <property type="evidence" value="ECO:0007669"/>
    <property type="project" value="InterPro"/>
</dbReference>
<dbReference type="EMBL" id="SDWY01000003">
    <property type="protein sequence ID" value="MDN6900476.1"/>
    <property type="molecule type" value="Genomic_DNA"/>
</dbReference>
<evidence type="ECO:0000256" key="3">
    <source>
        <dbReference type="ARBA" id="ARBA00019010"/>
    </source>
</evidence>
<keyword evidence="8" id="KW-0067">ATP-binding</keyword>
<evidence type="ECO:0000256" key="2">
    <source>
        <dbReference type="ARBA" id="ARBA00007599"/>
    </source>
</evidence>
<evidence type="ECO:0000256" key="4">
    <source>
        <dbReference type="ARBA" id="ARBA00022490"/>
    </source>
</evidence>
<sequence>MLIFKQQTLADSRKLAHRLAGFLSAGDLILLYGDLGAGKTTFTRDLVQELGADKNIIVNSPTFTVMQQYTGHGLAFPVYHFDAYRLEGIGAADQGFEDYIGTDGLTLVEWPEYMSDILPDHYLKITFTYAGDSRNIDFSASGSHYERILKAL</sequence>
<evidence type="ECO:0000256" key="7">
    <source>
        <dbReference type="ARBA" id="ARBA00022741"/>
    </source>
</evidence>
<dbReference type="SUPFAM" id="SSF52540">
    <property type="entry name" value="P-loop containing nucleoside triphosphate hydrolases"/>
    <property type="match status" value="1"/>
</dbReference>
<dbReference type="GO" id="GO:0005524">
    <property type="term" value="F:ATP binding"/>
    <property type="evidence" value="ECO:0007669"/>
    <property type="project" value="UniProtKB-KW"/>
</dbReference>
<reference evidence="11" key="2">
    <citation type="submission" date="2019-01" db="EMBL/GenBank/DDBJ databases">
        <title>Oenococcus sicerae UCMA17102.</title>
        <authorList>
            <person name="Cousin F.J."/>
            <person name="Le Guellec R."/>
            <person name="Cretenet M."/>
        </authorList>
    </citation>
    <scope>NUCLEOTIDE SEQUENCE</scope>
    <source>
        <strain evidence="11">UCMA17102</strain>
    </source>
</reference>
<accession>A0AAJ1REK9</accession>
<dbReference type="GO" id="GO:0046872">
    <property type="term" value="F:metal ion binding"/>
    <property type="evidence" value="ECO:0007669"/>
    <property type="project" value="UniProtKB-KW"/>
</dbReference>
<name>A0AAJ1REK9_9LACO</name>
<evidence type="ECO:0000313" key="12">
    <source>
        <dbReference type="EMBL" id="QAS69502.1"/>
    </source>
</evidence>
<organism evidence="11 14">
    <name type="scientific">Oenococcus sicerae</name>
    <dbReference type="NCBI Taxonomy" id="2203724"/>
    <lineage>
        <taxon>Bacteria</taxon>
        <taxon>Bacillati</taxon>
        <taxon>Bacillota</taxon>
        <taxon>Bacilli</taxon>
        <taxon>Lactobacillales</taxon>
        <taxon>Lactobacillaceae</taxon>
        <taxon>Oenococcus</taxon>
    </lineage>
</organism>
<comment type="subcellular location">
    <subcellularLocation>
        <location evidence="1">Cytoplasm</location>
    </subcellularLocation>
</comment>
<dbReference type="Proteomes" id="UP001167919">
    <property type="component" value="Unassembled WGS sequence"/>
</dbReference>
<proteinExistence type="inferred from homology"/>
<dbReference type="Gene3D" id="3.40.50.300">
    <property type="entry name" value="P-loop containing nucleotide triphosphate hydrolases"/>
    <property type="match status" value="1"/>
</dbReference>
<evidence type="ECO:0000256" key="9">
    <source>
        <dbReference type="ARBA" id="ARBA00022842"/>
    </source>
</evidence>
<dbReference type="EMBL" id="CP029684">
    <property type="protein sequence ID" value="QAS69502.1"/>
    <property type="molecule type" value="Genomic_DNA"/>
</dbReference>